<dbReference type="SUPFAM" id="SSF52172">
    <property type="entry name" value="CheY-like"/>
    <property type="match status" value="1"/>
</dbReference>
<dbReference type="InterPro" id="IPR018060">
    <property type="entry name" value="HTH_AraC"/>
</dbReference>
<evidence type="ECO:0000313" key="7">
    <source>
        <dbReference type="EMBL" id="RED85125.1"/>
    </source>
</evidence>
<dbReference type="PROSITE" id="PS00041">
    <property type="entry name" value="HTH_ARAC_FAMILY_1"/>
    <property type="match status" value="1"/>
</dbReference>
<evidence type="ECO:0000256" key="2">
    <source>
        <dbReference type="ARBA" id="ARBA00023125"/>
    </source>
</evidence>
<dbReference type="InterPro" id="IPR001789">
    <property type="entry name" value="Sig_transdc_resp-reg_receiver"/>
</dbReference>
<dbReference type="GO" id="GO:0003700">
    <property type="term" value="F:DNA-binding transcription factor activity"/>
    <property type="evidence" value="ECO:0007669"/>
    <property type="project" value="InterPro"/>
</dbReference>
<dbReference type="CDD" id="cd17536">
    <property type="entry name" value="REC_YesN-like"/>
    <property type="match status" value="1"/>
</dbReference>
<dbReference type="Pfam" id="PF00072">
    <property type="entry name" value="Response_reg"/>
    <property type="match status" value="1"/>
</dbReference>
<feature type="domain" description="Response regulatory" evidence="6">
    <location>
        <begin position="2"/>
        <end position="119"/>
    </location>
</feature>
<accession>A0A3D9KF58</accession>
<dbReference type="RefSeq" id="WP_116060132.1">
    <property type="nucleotide sequence ID" value="NZ_QRDZ01000005.1"/>
</dbReference>
<dbReference type="PANTHER" id="PTHR43280:SF2">
    <property type="entry name" value="HTH-TYPE TRANSCRIPTIONAL REGULATOR EXSA"/>
    <property type="match status" value="1"/>
</dbReference>
<dbReference type="GO" id="GO:0043565">
    <property type="term" value="F:sequence-specific DNA binding"/>
    <property type="evidence" value="ECO:0007669"/>
    <property type="project" value="InterPro"/>
</dbReference>
<evidence type="ECO:0000259" key="6">
    <source>
        <dbReference type="PROSITE" id="PS50110"/>
    </source>
</evidence>
<dbReference type="Pfam" id="PF12833">
    <property type="entry name" value="HTH_18"/>
    <property type="match status" value="1"/>
</dbReference>
<organism evidence="7 8">
    <name type="scientific">Cohnella phaseoli</name>
    <dbReference type="NCBI Taxonomy" id="456490"/>
    <lineage>
        <taxon>Bacteria</taxon>
        <taxon>Bacillati</taxon>
        <taxon>Bacillota</taxon>
        <taxon>Bacilli</taxon>
        <taxon>Bacillales</taxon>
        <taxon>Paenibacillaceae</taxon>
        <taxon>Cohnella</taxon>
    </lineage>
</organism>
<keyword evidence="4" id="KW-0597">Phosphoprotein</keyword>
<evidence type="ECO:0000256" key="4">
    <source>
        <dbReference type="PROSITE-ProRule" id="PRU00169"/>
    </source>
</evidence>
<gene>
    <name evidence="7" type="ORF">DFP98_105130</name>
</gene>
<dbReference type="GO" id="GO:0000160">
    <property type="term" value="P:phosphorelay signal transduction system"/>
    <property type="evidence" value="ECO:0007669"/>
    <property type="project" value="InterPro"/>
</dbReference>
<keyword evidence="3" id="KW-0804">Transcription</keyword>
<dbReference type="SMART" id="SM00448">
    <property type="entry name" value="REC"/>
    <property type="match status" value="1"/>
</dbReference>
<dbReference type="Proteomes" id="UP000256977">
    <property type="component" value="Unassembled WGS sequence"/>
</dbReference>
<dbReference type="Gene3D" id="3.40.50.2300">
    <property type="match status" value="1"/>
</dbReference>
<dbReference type="AlphaFoldDB" id="A0A3D9KF58"/>
<evidence type="ECO:0000259" key="5">
    <source>
        <dbReference type="PROSITE" id="PS01124"/>
    </source>
</evidence>
<evidence type="ECO:0000256" key="1">
    <source>
        <dbReference type="ARBA" id="ARBA00023015"/>
    </source>
</evidence>
<dbReference type="PROSITE" id="PS50110">
    <property type="entry name" value="RESPONSE_REGULATORY"/>
    <property type="match status" value="1"/>
</dbReference>
<comment type="caution">
    <text evidence="7">The sequence shown here is derived from an EMBL/GenBank/DDBJ whole genome shotgun (WGS) entry which is preliminary data.</text>
</comment>
<protein>
    <submittedName>
        <fullName evidence="7">Two-component system response regulator YesN</fullName>
    </submittedName>
</protein>
<dbReference type="PRINTS" id="PR00032">
    <property type="entry name" value="HTHARAC"/>
</dbReference>
<reference evidence="7 8" key="1">
    <citation type="submission" date="2018-07" db="EMBL/GenBank/DDBJ databases">
        <title>Genomic Encyclopedia of Type Strains, Phase III (KMG-III): the genomes of soil and plant-associated and newly described type strains.</title>
        <authorList>
            <person name="Whitman W."/>
        </authorList>
    </citation>
    <scope>NUCLEOTIDE SEQUENCE [LARGE SCALE GENOMIC DNA]</scope>
    <source>
        <strain evidence="7 8">CECT 7287</strain>
    </source>
</reference>
<dbReference type="PANTHER" id="PTHR43280">
    <property type="entry name" value="ARAC-FAMILY TRANSCRIPTIONAL REGULATOR"/>
    <property type="match status" value="1"/>
</dbReference>
<keyword evidence="2" id="KW-0238">DNA-binding</keyword>
<dbReference type="PROSITE" id="PS01124">
    <property type="entry name" value="HTH_ARAC_FAMILY_2"/>
    <property type="match status" value="1"/>
</dbReference>
<evidence type="ECO:0000313" key="8">
    <source>
        <dbReference type="Proteomes" id="UP000256977"/>
    </source>
</evidence>
<dbReference type="InterPro" id="IPR011006">
    <property type="entry name" value="CheY-like_superfamily"/>
</dbReference>
<dbReference type="EMBL" id="QRDZ01000005">
    <property type="protein sequence ID" value="RED85125.1"/>
    <property type="molecule type" value="Genomic_DNA"/>
</dbReference>
<dbReference type="InterPro" id="IPR020449">
    <property type="entry name" value="Tscrpt_reg_AraC-type_HTH"/>
</dbReference>
<name>A0A3D9KF58_9BACL</name>
<evidence type="ECO:0000256" key="3">
    <source>
        <dbReference type="ARBA" id="ARBA00023163"/>
    </source>
</evidence>
<dbReference type="InterPro" id="IPR009057">
    <property type="entry name" value="Homeodomain-like_sf"/>
</dbReference>
<keyword evidence="1" id="KW-0805">Transcription regulation</keyword>
<proteinExistence type="predicted"/>
<feature type="domain" description="HTH araC/xylS-type" evidence="5">
    <location>
        <begin position="433"/>
        <end position="531"/>
    </location>
</feature>
<dbReference type="SMART" id="SM00342">
    <property type="entry name" value="HTH_ARAC"/>
    <property type="match status" value="1"/>
</dbReference>
<sequence length="536" mass="61615">MKVLIVDDEQDVRDSIRLLVNWAEFGITHILEASDGAAAMELIRSEKPEIIFTDMKMPNVDGIGLLQWIETEAPESKRIAVSGYDDSMFIRKTMKHGGLDYLLKPIQRGELLEALRNAVSSWRQAEENRRLTIQKNVEINQTKPVYWDKVLTKAVSQEGYYRTVAEELQSAFGWADVRECQLVMLLTDPLPRAMMEKFGHNPDLLYFLMTNICNEILGAAKNGYAFKHTDPNYGIVLLCTGDLASLPDKLATMNEALYRVLDARFYFACGAAQRFPDRIVAGFSQALQTARSVSFSGDGRWIRPYVETAAPAEKRVVLAEYSESMIVAVFSGDRQRIETALTNWMQAIGQLQAVTWDHLKYWRYEFELMYNRLLEKLDYAGDNPPPPLPRRLFLLEKDGSISLPEWSREWTEALMRIAEALKLNRQQEHNAIHAVKAFVDTHYRQTLSLQEIASRFFLSREYLSRRFKQVYNENLSEYIERVRIENAKVLLQNDQYTIAAVAEMVGYQDGRYFSKIFGKLTGMTPREYRKGLVDGG</sequence>
<dbReference type="SUPFAM" id="SSF46689">
    <property type="entry name" value="Homeodomain-like"/>
    <property type="match status" value="2"/>
</dbReference>
<dbReference type="OrthoDB" id="159632at2"/>
<dbReference type="Gene3D" id="1.10.10.60">
    <property type="entry name" value="Homeodomain-like"/>
    <property type="match status" value="2"/>
</dbReference>
<feature type="modified residue" description="4-aspartylphosphate" evidence="4">
    <location>
        <position position="54"/>
    </location>
</feature>
<keyword evidence="8" id="KW-1185">Reference proteome</keyword>
<dbReference type="InterPro" id="IPR018062">
    <property type="entry name" value="HTH_AraC-typ_CS"/>
</dbReference>